<sequence length="45" mass="5139">MEAIENFKLKNFAAIYLHTVIWSKPQSNLSVNSDSNFLLVFFCAS</sequence>
<dbReference type="AlphaFoldDB" id="A0A0A8YG69"/>
<name>A0A0A8YG69_ARUDO</name>
<accession>A0A0A8YG69</accession>
<organism evidence="1">
    <name type="scientific">Arundo donax</name>
    <name type="common">Giant reed</name>
    <name type="synonym">Donax arundinaceus</name>
    <dbReference type="NCBI Taxonomy" id="35708"/>
    <lineage>
        <taxon>Eukaryota</taxon>
        <taxon>Viridiplantae</taxon>
        <taxon>Streptophyta</taxon>
        <taxon>Embryophyta</taxon>
        <taxon>Tracheophyta</taxon>
        <taxon>Spermatophyta</taxon>
        <taxon>Magnoliopsida</taxon>
        <taxon>Liliopsida</taxon>
        <taxon>Poales</taxon>
        <taxon>Poaceae</taxon>
        <taxon>PACMAD clade</taxon>
        <taxon>Arundinoideae</taxon>
        <taxon>Arundineae</taxon>
        <taxon>Arundo</taxon>
    </lineage>
</organism>
<dbReference type="EMBL" id="GBRH01273630">
    <property type="protein sequence ID" value="JAD24265.1"/>
    <property type="molecule type" value="Transcribed_RNA"/>
</dbReference>
<reference evidence="1" key="2">
    <citation type="journal article" date="2015" name="Data Brief">
        <title>Shoot transcriptome of the giant reed, Arundo donax.</title>
        <authorList>
            <person name="Barrero R.A."/>
            <person name="Guerrero F.D."/>
            <person name="Moolhuijzen P."/>
            <person name="Goolsby J.A."/>
            <person name="Tidwell J."/>
            <person name="Bellgard S.E."/>
            <person name="Bellgard M.I."/>
        </authorList>
    </citation>
    <scope>NUCLEOTIDE SEQUENCE</scope>
    <source>
        <tissue evidence="1">Shoot tissue taken approximately 20 cm above the soil surface</tissue>
    </source>
</reference>
<protein>
    <submittedName>
        <fullName evidence="1">Uncharacterized protein</fullName>
    </submittedName>
</protein>
<proteinExistence type="predicted"/>
<reference evidence="1" key="1">
    <citation type="submission" date="2014-09" db="EMBL/GenBank/DDBJ databases">
        <authorList>
            <person name="Magalhaes I.L.F."/>
            <person name="Oliveira U."/>
            <person name="Santos F.R."/>
            <person name="Vidigal T.H.D.A."/>
            <person name="Brescovit A.D."/>
            <person name="Santos A.J."/>
        </authorList>
    </citation>
    <scope>NUCLEOTIDE SEQUENCE</scope>
    <source>
        <tissue evidence="1">Shoot tissue taken approximately 20 cm above the soil surface</tissue>
    </source>
</reference>
<evidence type="ECO:0000313" key="1">
    <source>
        <dbReference type="EMBL" id="JAD24265.1"/>
    </source>
</evidence>